<protein>
    <recommendedName>
        <fullName evidence="4">Polysaccharide biosynthesis protein</fullName>
    </recommendedName>
</protein>
<keyword evidence="1" id="KW-0472">Membrane</keyword>
<feature type="transmembrane region" description="Helical" evidence="1">
    <location>
        <begin position="379"/>
        <end position="407"/>
    </location>
</feature>
<feature type="transmembrane region" description="Helical" evidence="1">
    <location>
        <begin position="335"/>
        <end position="353"/>
    </location>
</feature>
<accession>A0A921LRQ5</accession>
<evidence type="ECO:0000313" key="2">
    <source>
        <dbReference type="EMBL" id="HJG31209.1"/>
    </source>
</evidence>
<feature type="transmembrane region" description="Helical" evidence="1">
    <location>
        <begin position="456"/>
        <end position="478"/>
    </location>
</feature>
<feature type="transmembrane region" description="Helical" evidence="1">
    <location>
        <begin position="87"/>
        <end position="109"/>
    </location>
</feature>
<organism evidence="2 3">
    <name type="scientific">Collinsella ihumii</name>
    <dbReference type="NCBI Taxonomy" id="1720204"/>
    <lineage>
        <taxon>Bacteria</taxon>
        <taxon>Bacillati</taxon>
        <taxon>Actinomycetota</taxon>
        <taxon>Coriobacteriia</taxon>
        <taxon>Coriobacteriales</taxon>
        <taxon>Coriobacteriaceae</taxon>
        <taxon>Collinsella</taxon>
    </lineage>
</organism>
<keyword evidence="1" id="KW-0812">Transmembrane</keyword>
<feature type="transmembrane region" description="Helical" evidence="1">
    <location>
        <begin position="428"/>
        <end position="450"/>
    </location>
</feature>
<reference evidence="2" key="2">
    <citation type="submission" date="2021-09" db="EMBL/GenBank/DDBJ databases">
        <authorList>
            <person name="Gilroy R."/>
        </authorList>
    </citation>
    <scope>NUCLEOTIDE SEQUENCE</scope>
    <source>
        <strain evidence="2">ChiGjej2B2-7701</strain>
    </source>
</reference>
<gene>
    <name evidence="2" type="ORF">K8U80_07415</name>
</gene>
<feature type="transmembrane region" description="Helical" evidence="1">
    <location>
        <begin position="225"/>
        <end position="247"/>
    </location>
</feature>
<feature type="transmembrane region" description="Helical" evidence="1">
    <location>
        <begin position="302"/>
        <end position="323"/>
    </location>
</feature>
<evidence type="ECO:0000256" key="1">
    <source>
        <dbReference type="SAM" id="Phobius"/>
    </source>
</evidence>
<name>A0A921LRQ5_9ACTN</name>
<feature type="transmembrane region" description="Helical" evidence="1">
    <location>
        <begin position="7"/>
        <end position="29"/>
    </location>
</feature>
<feature type="transmembrane region" description="Helical" evidence="1">
    <location>
        <begin position="151"/>
        <end position="173"/>
    </location>
</feature>
<dbReference type="AlphaFoldDB" id="A0A921LRQ5"/>
<reference evidence="2" key="1">
    <citation type="journal article" date="2021" name="PeerJ">
        <title>Extensive microbial diversity within the chicken gut microbiome revealed by metagenomics and culture.</title>
        <authorList>
            <person name="Gilroy R."/>
            <person name="Ravi A."/>
            <person name="Getino M."/>
            <person name="Pursley I."/>
            <person name="Horton D.L."/>
            <person name="Alikhan N.F."/>
            <person name="Baker D."/>
            <person name="Gharbi K."/>
            <person name="Hall N."/>
            <person name="Watson M."/>
            <person name="Adriaenssens E.M."/>
            <person name="Foster-Nyarko E."/>
            <person name="Jarju S."/>
            <person name="Secka A."/>
            <person name="Antonio M."/>
            <person name="Oren A."/>
            <person name="Chaudhuri R.R."/>
            <person name="La Ragione R."/>
            <person name="Hildebrand F."/>
            <person name="Pallen M.J."/>
        </authorList>
    </citation>
    <scope>NUCLEOTIDE SEQUENCE</scope>
    <source>
        <strain evidence="2">ChiGjej2B2-7701</strain>
    </source>
</reference>
<feature type="transmembrane region" description="Helical" evidence="1">
    <location>
        <begin position="179"/>
        <end position="201"/>
    </location>
</feature>
<comment type="caution">
    <text evidence="2">The sequence shown here is derived from an EMBL/GenBank/DDBJ whole genome shotgun (WGS) entry which is preliminary data.</text>
</comment>
<dbReference type="EMBL" id="DYVF01000045">
    <property type="protein sequence ID" value="HJG31209.1"/>
    <property type="molecule type" value="Genomic_DNA"/>
</dbReference>
<proteinExistence type="predicted"/>
<feature type="transmembrane region" description="Helical" evidence="1">
    <location>
        <begin position="115"/>
        <end position="139"/>
    </location>
</feature>
<keyword evidence="1" id="KW-1133">Transmembrane helix</keyword>
<dbReference type="Proteomes" id="UP000746751">
    <property type="component" value="Unassembled WGS sequence"/>
</dbReference>
<evidence type="ECO:0000313" key="3">
    <source>
        <dbReference type="Proteomes" id="UP000746751"/>
    </source>
</evidence>
<evidence type="ECO:0008006" key="4">
    <source>
        <dbReference type="Google" id="ProtNLM"/>
    </source>
</evidence>
<sequence length="500" mass="53411">MAFMGNVLSSLLLQVVSIVVGFVVPHALIGTYGSGLNGLVTSLTQFVSYVQLVEAGISSAAVFQLYAPLARQDTAGASRVVSAARVFYYKSGVAFTALMLALACLYPVFIQVEGVSSVGVFILTLALGATGFLDFFTLAKYRVLLTATQRNWVIQLATIAYKVLYTAVVLVGTFSGASIVALFVVAILPIAVRTAILVVYAKRNYPDIDFSADARGLKLDQRWDAFFLQVLGAVQSGAPTIVATFVLGDLSLVSVFSVYMLVANGLQNAISSFSQGTQASFGDVIARGQRETLKRSFREFQAMAYGVSGVACGVGIALIVPFVQLYTADIADVNYVYPLVGALCMVNVLLYHLKTPQGLLVISAGLYRETRLQTATQTAILLVGAIVLGVLFGMPGILAGMILSNLYRDIDLMYFIPSKLTGTAPAETLKLMLLAVAVCALIAVPYLVVLPPCNGWGVWAISALVLALWGGLLTVALYRVFAREQFSGLIARARRLAARR</sequence>
<feature type="transmembrane region" description="Helical" evidence="1">
    <location>
        <begin position="49"/>
        <end position="67"/>
    </location>
</feature>